<dbReference type="AlphaFoldDB" id="A0A3R7QG90"/>
<keyword evidence="2" id="KW-1185">Reference proteome</keyword>
<comment type="caution">
    <text evidence="1">The sequence shown here is derived from an EMBL/GenBank/DDBJ whole genome shotgun (WGS) entry which is preliminary data.</text>
</comment>
<reference evidence="1 2" key="1">
    <citation type="submission" date="2018-04" db="EMBL/GenBank/DDBJ databases">
        <authorList>
            <person name="Zhang X."/>
            <person name="Yuan J."/>
            <person name="Li F."/>
            <person name="Xiang J."/>
        </authorList>
    </citation>
    <scope>NUCLEOTIDE SEQUENCE [LARGE SCALE GENOMIC DNA]</scope>
    <source>
        <tissue evidence="1">Muscle</tissue>
    </source>
</reference>
<reference evidence="1 2" key="2">
    <citation type="submission" date="2019-01" db="EMBL/GenBank/DDBJ databases">
        <title>The decoding of complex shrimp genome reveals the adaptation for benthos swimmer, frequently molting mechanism and breeding impact on genome.</title>
        <authorList>
            <person name="Sun Y."/>
            <person name="Gao Y."/>
            <person name="Yu Y."/>
        </authorList>
    </citation>
    <scope>NUCLEOTIDE SEQUENCE [LARGE SCALE GENOMIC DNA]</scope>
    <source>
        <tissue evidence="1">Muscle</tissue>
    </source>
</reference>
<name>A0A3R7QG90_PENVA</name>
<gene>
    <name evidence="1" type="ORF">C7M84_003385</name>
</gene>
<protein>
    <submittedName>
        <fullName evidence="1">Uncharacterized protein</fullName>
    </submittedName>
</protein>
<dbReference type="EMBL" id="QCYY01001457">
    <property type="protein sequence ID" value="ROT77926.1"/>
    <property type="molecule type" value="Genomic_DNA"/>
</dbReference>
<accession>A0A3R7QG90</accession>
<sequence>MRSRSSSCAWERTRDERTAQLRIGRRCFVPVVEASQTMKLLCVLSLLCAAAYPSDGQKPEVWYVSRSERVQIVFVDGGTVEEAAVSVPSQSLCECWVYCCYC</sequence>
<evidence type="ECO:0000313" key="1">
    <source>
        <dbReference type="EMBL" id="ROT77926.1"/>
    </source>
</evidence>
<organism evidence="1 2">
    <name type="scientific">Penaeus vannamei</name>
    <name type="common">Whiteleg shrimp</name>
    <name type="synonym">Litopenaeus vannamei</name>
    <dbReference type="NCBI Taxonomy" id="6689"/>
    <lineage>
        <taxon>Eukaryota</taxon>
        <taxon>Metazoa</taxon>
        <taxon>Ecdysozoa</taxon>
        <taxon>Arthropoda</taxon>
        <taxon>Crustacea</taxon>
        <taxon>Multicrustacea</taxon>
        <taxon>Malacostraca</taxon>
        <taxon>Eumalacostraca</taxon>
        <taxon>Eucarida</taxon>
        <taxon>Decapoda</taxon>
        <taxon>Dendrobranchiata</taxon>
        <taxon>Penaeoidea</taxon>
        <taxon>Penaeidae</taxon>
        <taxon>Penaeus</taxon>
    </lineage>
</organism>
<proteinExistence type="predicted"/>
<dbReference type="Proteomes" id="UP000283509">
    <property type="component" value="Unassembled WGS sequence"/>
</dbReference>
<evidence type="ECO:0000313" key="2">
    <source>
        <dbReference type="Proteomes" id="UP000283509"/>
    </source>
</evidence>